<evidence type="ECO:0000256" key="11">
    <source>
        <dbReference type="ARBA" id="ARBA00023125"/>
    </source>
</evidence>
<dbReference type="InterPro" id="IPR001680">
    <property type="entry name" value="WD40_rpt"/>
</dbReference>
<dbReference type="Proteomes" id="UP000838412">
    <property type="component" value="Chromosome 11"/>
</dbReference>
<gene>
    <name evidence="17" type="primary">DDB2</name>
    <name evidence="17" type="ORF">BLAG_LOCUS4555</name>
</gene>
<dbReference type="Pfam" id="PF00400">
    <property type="entry name" value="WD40"/>
    <property type="match status" value="1"/>
</dbReference>
<dbReference type="SMART" id="SM00320">
    <property type="entry name" value="WD40"/>
    <property type="match status" value="4"/>
</dbReference>
<dbReference type="AlphaFoldDB" id="A0A8J9VIR2"/>
<feature type="region of interest" description="Disordered" evidence="16">
    <location>
        <begin position="1"/>
        <end position="325"/>
    </location>
</feature>
<proteinExistence type="inferred from homology"/>
<comment type="subcellular location">
    <subcellularLocation>
        <location evidence="2">Chromosome</location>
    </subcellularLocation>
    <subcellularLocation>
        <location evidence="1">Nucleus</location>
    </subcellularLocation>
</comment>
<keyword evidence="6" id="KW-0158">Chromosome</keyword>
<feature type="repeat" description="WD" evidence="15">
    <location>
        <begin position="517"/>
        <end position="552"/>
    </location>
</feature>
<feature type="compositionally biased region" description="Low complexity" evidence="16">
    <location>
        <begin position="274"/>
        <end position="284"/>
    </location>
</feature>
<feature type="compositionally biased region" description="Basic and acidic residues" evidence="16">
    <location>
        <begin position="116"/>
        <end position="133"/>
    </location>
</feature>
<feature type="compositionally biased region" description="Acidic residues" evidence="16">
    <location>
        <begin position="90"/>
        <end position="99"/>
    </location>
</feature>
<feature type="compositionally biased region" description="Basic residues" evidence="16">
    <location>
        <begin position="71"/>
        <end position="84"/>
    </location>
</feature>
<evidence type="ECO:0000256" key="5">
    <source>
        <dbReference type="ARBA" id="ARBA00014580"/>
    </source>
</evidence>
<feature type="compositionally biased region" description="Basic and acidic residues" evidence="16">
    <location>
        <begin position="308"/>
        <end position="325"/>
    </location>
</feature>
<keyword evidence="11" id="KW-0238">DNA-binding</keyword>
<dbReference type="GO" id="GO:0003684">
    <property type="term" value="F:damaged DNA binding"/>
    <property type="evidence" value="ECO:0007669"/>
    <property type="project" value="InterPro"/>
</dbReference>
<evidence type="ECO:0000256" key="16">
    <source>
        <dbReference type="SAM" id="MobiDB-lite"/>
    </source>
</evidence>
<feature type="compositionally biased region" description="Basic and acidic residues" evidence="16">
    <location>
        <begin position="170"/>
        <end position="182"/>
    </location>
</feature>
<dbReference type="SUPFAM" id="SSF50978">
    <property type="entry name" value="WD40 repeat-like"/>
    <property type="match status" value="1"/>
</dbReference>
<evidence type="ECO:0000256" key="13">
    <source>
        <dbReference type="ARBA" id="ARBA00023242"/>
    </source>
</evidence>
<evidence type="ECO:0000256" key="2">
    <source>
        <dbReference type="ARBA" id="ARBA00004286"/>
    </source>
</evidence>
<dbReference type="GO" id="GO:0034644">
    <property type="term" value="P:cellular response to UV"/>
    <property type="evidence" value="ECO:0007669"/>
    <property type="project" value="UniProtKB-ARBA"/>
</dbReference>
<feature type="region of interest" description="Disordered" evidence="16">
    <location>
        <begin position="717"/>
        <end position="752"/>
    </location>
</feature>
<dbReference type="PROSITE" id="PS50294">
    <property type="entry name" value="WD_REPEATS_REGION"/>
    <property type="match status" value="1"/>
</dbReference>
<dbReference type="PROSITE" id="PS50082">
    <property type="entry name" value="WD_REPEATS_2"/>
    <property type="match status" value="1"/>
</dbReference>
<dbReference type="Gene3D" id="2.130.10.10">
    <property type="entry name" value="YVTN repeat-like/Quinoprotein amine dehydrogenase"/>
    <property type="match status" value="1"/>
</dbReference>
<evidence type="ECO:0000256" key="9">
    <source>
        <dbReference type="ARBA" id="ARBA00022763"/>
    </source>
</evidence>
<dbReference type="InterPro" id="IPR033312">
    <property type="entry name" value="DDB2"/>
</dbReference>
<dbReference type="InterPro" id="IPR019775">
    <property type="entry name" value="WD40_repeat_CS"/>
</dbReference>
<keyword evidence="7 15" id="KW-0853">WD repeat</keyword>
<evidence type="ECO:0000256" key="7">
    <source>
        <dbReference type="ARBA" id="ARBA00022574"/>
    </source>
</evidence>
<evidence type="ECO:0000256" key="1">
    <source>
        <dbReference type="ARBA" id="ARBA00004123"/>
    </source>
</evidence>
<organism evidence="17 18">
    <name type="scientific">Branchiostoma lanceolatum</name>
    <name type="common">Common lancelet</name>
    <name type="synonym">Amphioxus lanceolatum</name>
    <dbReference type="NCBI Taxonomy" id="7740"/>
    <lineage>
        <taxon>Eukaryota</taxon>
        <taxon>Metazoa</taxon>
        <taxon>Chordata</taxon>
        <taxon>Cephalochordata</taxon>
        <taxon>Leptocardii</taxon>
        <taxon>Amphioxiformes</taxon>
        <taxon>Branchiostomatidae</taxon>
        <taxon>Branchiostoma</taxon>
    </lineage>
</organism>
<dbReference type="InterPro" id="IPR015943">
    <property type="entry name" value="WD40/YVTN_repeat-like_dom_sf"/>
</dbReference>
<evidence type="ECO:0000256" key="15">
    <source>
        <dbReference type="PROSITE-ProRule" id="PRU00221"/>
    </source>
</evidence>
<name>A0A8J9VIR2_BRALA</name>
<keyword evidence="8" id="KW-0677">Repeat</keyword>
<dbReference type="GO" id="GO:0080008">
    <property type="term" value="C:Cul4-RING E3 ubiquitin ligase complex"/>
    <property type="evidence" value="ECO:0007669"/>
    <property type="project" value="InterPro"/>
</dbReference>
<keyword evidence="9" id="KW-0227">DNA damage</keyword>
<feature type="compositionally biased region" description="Basic residues" evidence="16">
    <location>
        <begin position="743"/>
        <end position="752"/>
    </location>
</feature>
<sequence length="752" mass="83089">MAPASKKSNKRKHLSETPSSSDEDDFENPEFLPRKARRRSSSRTSPAAARKTCNKELKNGTSAKVGSVVHGKSHGKKTGKKTAKNRGPDLSEDESESDQENPGTSSSSSRQGASRADQDLRHSKTKKVEEKSENLSARGRSATRGKSVVANGKTGKADTTPSASRKKRTDSKMDKDAVNGKGHEKKNGKKPQKKLASHSSDDDSDSDQDSPASQLEEVKKGLSAFRYQKSPKTPTERKAAEPTPSTSKGKPTQRKKVTSVTPTMECLKVKVTKRSSSSGKSPRGSGKKSSDTGPALGGKKTGGKGKAKGQDKKGKEAKSPKEKISNHYVNLEERDEFFEVTRRKSDNIVLSLNRTAMGLNNNGKVYASPHEPYLRTLRSLGLYRTASPFDRRVTVIEWHPSHPTLVAAGSKGGDIILWNFEKVGADCFIQGIGPGGYVSALKFSPWNDSQVYTAQLDGTVNLLDFNGRNNRNFLSTHSWSNWYCSADVNAPHKMLVAGESMGHVVMMDTEGEKLWQHRLHKSKVTHVEFNTGCDWLMVTASTDRTVKLWDIRMVEGRGSELYTLQHDHPINSAYFSPNDHCKLLTTDQHHDLRVYSGPDWGRLDTAIYHPHRFFQHLTPIKACWHPMYDLAVVGRYPDNKSPHHGPGEGNTIDVFNINTGETVCQLQDQGAPGIKSLNKFSPSGESLVSAMGYNILIWQRKEILQDKQEKLMEKMQGEVSARLDTPGAARRPRSRPPAGKMAAKIKKKLQDQ</sequence>
<dbReference type="EMBL" id="OV696696">
    <property type="protein sequence ID" value="CAH1240706.1"/>
    <property type="molecule type" value="Genomic_DNA"/>
</dbReference>
<keyword evidence="13" id="KW-0539">Nucleus</keyword>
<evidence type="ECO:0000256" key="12">
    <source>
        <dbReference type="ARBA" id="ARBA00023204"/>
    </source>
</evidence>
<dbReference type="InterPro" id="IPR036322">
    <property type="entry name" value="WD40_repeat_dom_sf"/>
</dbReference>
<evidence type="ECO:0000256" key="8">
    <source>
        <dbReference type="ARBA" id="ARBA00022737"/>
    </source>
</evidence>
<keyword evidence="12" id="KW-0234">DNA repair</keyword>
<dbReference type="PROSITE" id="PS00678">
    <property type="entry name" value="WD_REPEATS_1"/>
    <property type="match status" value="1"/>
</dbReference>
<protein>
    <recommendedName>
        <fullName evidence="5">DNA damage-binding protein 2</fullName>
    </recommendedName>
    <alternativeName>
        <fullName evidence="14">Damage-specific DNA-binding protein 2</fullName>
    </alternativeName>
</protein>
<keyword evidence="18" id="KW-1185">Reference proteome</keyword>
<dbReference type="GO" id="GO:0005694">
    <property type="term" value="C:chromosome"/>
    <property type="evidence" value="ECO:0007669"/>
    <property type="project" value="UniProtKB-SubCell"/>
</dbReference>
<evidence type="ECO:0000256" key="14">
    <source>
        <dbReference type="ARBA" id="ARBA00031670"/>
    </source>
</evidence>
<comment type="pathway">
    <text evidence="3">Protein modification; protein ubiquitination.</text>
</comment>
<dbReference type="GO" id="GO:0006281">
    <property type="term" value="P:DNA repair"/>
    <property type="evidence" value="ECO:0007669"/>
    <property type="project" value="UniProtKB-KW"/>
</dbReference>
<comment type="similarity">
    <text evidence="4">Belongs to the WD repeat DDB2/WDR76 family.</text>
</comment>
<evidence type="ECO:0000313" key="18">
    <source>
        <dbReference type="Proteomes" id="UP000838412"/>
    </source>
</evidence>
<dbReference type="PANTHER" id="PTHR15169:SF0">
    <property type="entry name" value="DNA DAMAGE-BINDING PROTEIN 2"/>
    <property type="match status" value="1"/>
</dbReference>
<feature type="compositionally biased region" description="Basic residues" evidence="16">
    <location>
        <begin position="183"/>
        <end position="196"/>
    </location>
</feature>
<accession>A0A8J9VIR2</accession>
<feature type="compositionally biased region" description="Low complexity" evidence="16">
    <location>
        <begin position="42"/>
        <end position="51"/>
    </location>
</feature>
<dbReference type="FunFam" id="2.130.10.10:FF:000161">
    <property type="entry name" value="DNA damage-binding protein 2"/>
    <property type="match status" value="1"/>
</dbReference>
<reference evidence="17" key="1">
    <citation type="submission" date="2022-01" db="EMBL/GenBank/DDBJ databases">
        <authorList>
            <person name="Braso-Vives M."/>
        </authorList>
    </citation>
    <scope>NUCLEOTIDE SEQUENCE</scope>
</reference>
<dbReference type="GO" id="GO:0005634">
    <property type="term" value="C:nucleus"/>
    <property type="evidence" value="ECO:0007669"/>
    <property type="project" value="UniProtKB-SubCell"/>
</dbReference>
<evidence type="ECO:0000256" key="4">
    <source>
        <dbReference type="ARBA" id="ARBA00005434"/>
    </source>
</evidence>
<dbReference type="OrthoDB" id="9890280at2759"/>
<evidence type="ECO:0000256" key="10">
    <source>
        <dbReference type="ARBA" id="ARBA00022786"/>
    </source>
</evidence>
<evidence type="ECO:0000256" key="3">
    <source>
        <dbReference type="ARBA" id="ARBA00004906"/>
    </source>
</evidence>
<evidence type="ECO:0000256" key="6">
    <source>
        <dbReference type="ARBA" id="ARBA00022454"/>
    </source>
</evidence>
<dbReference type="PANTHER" id="PTHR15169">
    <property type="entry name" value="DAMAGE-SPECIFIC DNA BINDING PROTEIN 2"/>
    <property type="match status" value="1"/>
</dbReference>
<keyword evidence="10" id="KW-0833">Ubl conjugation pathway</keyword>
<evidence type="ECO:0000313" key="17">
    <source>
        <dbReference type="EMBL" id="CAH1240706.1"/>
    </source>
</evidence>